<feature type="transmembrane region" description="Helical" evidence="2">
    <location>
        <begin position="31"/>
        <end position="54"/>
    </location>
</feature>
<accession>A0ABN0A3N0</accession>
<comment type="caution">
    <text evidence="4">The sequence shown here is derived from an EMBL/GenBank/DDBJ whole genome shotgun (WGS) entry which is preliminary data.</text>
</comment>
<proteinExistence type="inferred from homology"/>
<sequence length="211" mass="24215">MDNLQFQSIILKKDQSNNVKRYYFIKRNFDIVISLMGLVLLSPIILFFSVLVYIESPGKVIFKQKRIGKNGSVFTLYKIRSMRLDAERNGEQWTQEKDTRILKIGTFIRRTKIDELPQLINVIKGEMTLVGPRPETPTLTFKFNDKYPGFVNRLSVTPGLTGLAQISGGYDLNPHEKLKKDLEYIGNQSLIMDIWIVLNTFLVVITGKGAR</sequence>
<dbReference type="InterPro" id="IPR003362">
    <property type="entry name" value="Bact_transf"/>
</dbReference>
<dbReference type="Proteomes" id="UP000002938">
    <property type="component" value="Unassembled WGS sequence"/>
</dbReference>
<reference evidence="4 5" key="1">
    <citation type="journal article" date="2011" name="J. Bacteriol.">
        <title>Draft Genome Sequence of Turicibacter sanguinis PC909, Isolated from Human Feces.</title>
        <authorList>
            <person name="Cuiv P.O."/>
            <person name="Klaassens E.S."/>
            <person name="Durkin A.S."/>
            <person name="Harkins D.M."/>
            <person name="Foster L."/>
            <person name="McCorrison J."/>
            <person name="Torralba M."/>
            <person name="Nelson K.E."/>
            <person name="Morrison M."/>
        </authorList>
    </citation>
    <scope>NUCLEOTIDE SEQUENCE [LARGE SCALE GENOMIC DNA]</scope>
    <source>
        <strain evidence="4 5">PC909</strain>
    </source>
</reference>
<dbReference type="PANTHER" id="PTHR30576">
    <property type="entry name" value="COLANIC BIOSYNTHESIS UDP-GLUCOSE LIPID CARRIER TRANSFERASE"/>
    <property type="match status" value="1"/>
</dbReference>
<keyword evidence="2" id="KW-0472">Membrane</keyword>
<comment type="similarity">
    <text evidence="1">Belongs to the bacterial sugar transferase family.</text>
</comment>
<evidence type="ECO:0000313" key="5">
    <source>
        <dbReference type="Proteomes" id="UP000002938"/>
    </source>
</evidence>
<keyword evidence="2" id="KW-1133">Transmembrane helix</keyword>
<dbReference type="GO" id="GO:0016757">
    <property type="term" value="F:glycosyltransferase activity"/>
    <property type="evidence" value="ECO:0007669"/>
    <property type="project" value="UniProtKB-KW"/>
</dbReference>
<keyword evidence="4" id="KW-0808">Transferase</keyword>
<dbReference type="PANTHER" id="PTHR30576:SF0">
    <property type="entry name" value="UNDECAPRENYL-PHOSPHATE N-ACETYLGALACTOSAMINYL 1-PHOSPHATE TRANSFERASE-RELATED"/>
    <property type="match status" value="1"/>
</dbReference>
<dbReference type="RefSeq" id="WP_006784125.1">
    <property type="nucleotide sequence ID" value="NZ_ADMN01000047.1"/>
</dbReference>
<gene>
    <name evidence="4" type="ORF">CUW_1994</name>
</gene>
<keyword evidence="5" id="KW-1185">Reference proteome</keyword>
<feature type="domain" description="Bacterial sugar transferase" evidence="3">
    <location>
        <begin position="26"/>
        <end position="205"/>
    </location>
</feature>
<evidence type="ECO:0000313" key="4">
    <source>
        <dbReference type="EMBL" id="EFF64335.1"/>
    </source>
</evidence>
<evidence type="ECO:0000256" key="2">
    <source>
        <dbReference type="SAM" id="Phobius"/>
    </source>
</evidence>
<dbReference type="EMBL" id="ADMN01000047">
    <property type="protein sequence ID" value="EFF64335.1"/>
    <property type="molecule type" value="Genomic_DNA"/>
</dbReference>
<organism evidence="4 5">
    <name type="scientific">Turicibacter sanguinis PC909</name>
    <dbReference type="NCBI Taxonomy" id="702450"/>
    <lineage>
        <taxon>Bacteria</taxon>
        <taxon>Bacillati</taxon>
        <taxon>Bacillota</taxon>
        <taxon>Erysipelotrichia</taxon>
        <taxon>Erysipelotrichales</taxon>
        <taxon>Turicibacteraceae</taxon>
        <taxon>Turicibacter</taxon>
    </lineage>
</organism>
<dbReference type="Pfam" id="PF02397">
    <property type="entry name" value="Bac_transf"/>
    <property type="match status" value="1"/>
</dbReference>
<protein>
    <submittedName>
        <fullName evidence="4">Bacterial sugar transferase</fullName>
        <ecNumber evidence="4">2.4.1.-</ecNumber>
    </submittedName>
</protein>
<keyword evidence="4" id="KW-0328">Glycosyltransferase</keyword>
<evidence type="ECO:0000259" key="3">
    <source>
        <dbReference type="Pfam" id="PF02397"/>
    </source>
</evidence>
<evidence type="ECO:0000256" key="1">
    <source>
        <dbReference type="ARBA" id="ARBA00006464"/>
    </source>
</evidence>
<keyword evidence="2" id="KW-0812">Transmembrane</keyword>
<dbReference type="EC" id="2.4.1.-" evidence="4"/>
<name>A0ABN0A3N0_9FIRM</name>